<feature type="signal peptide" evidence="2">
    <location>
        <begin position="1"/>
        <end position="18"/>
    </location>
</feature>
<sequence length="135" mass="14510">MLSSSVIALVLACTGVLAAPLDVQPRVVKDYGKYASYGSYPPPPSYSGYGKYSAGKRSARIETRDVERRLDDHADGADTSYGKYASYGNVSKADSHVGNYGKYADYGKYKSGSKRDGIVKDREAEAAPAPVPENE</sequence>
<dbReference type="Proteomes" id="UP000447873">
    <property type="component" value="Unassembled WGS sequence"/>
</dbReference>
<evidence type="ECO:0000313" key="3">
    <source>
        <dbReference type="EMBL" id="KAE9973629.1"/>
    </source>
</evidence>
<name>A0A8H3YU54_VENIN</name>
<reference evidence="3 4" key="1">
    <citation type="submission" date="2018-12" db="EMBL/GenBank/DDBJ databases">
        <title>Venturia inaequalis Genome Resource.</title>
        <authorList>
            <person name="Lichtner F.J."/>
        </authorList>
    </citation>
    <scope>NUCLEOTIDE SEQUENCE [LARGE SCALE GENOMIC DNA]</scope>
    <source>
        <strain evidence="3 4">120213</strain>
    </source>
</reference>
<evidence type="ECO:0000256" key="1">
    <source>
        <dbReference type="SAM" id="MobiDB-lite"/>
    </source>
</evidence>
<gene>
    <name evidence="3" type="ORF">EG328_004300</name>
</gene>
<feature type="compositionally biased region" description="Basic and acidic residues" evidence="1">
    <location>
        <begin position="59"/>
        <end position="76"/>
    </location>
</feature>
<organism evidence="3 4">
    <name type="scientific">Venturia inaequalis</name>
    <name type="common">Apple scab fungus</name>
    <dbReference type="NCBI Taxonomy" id="5025"/>
    <lineage>
        <taxon>Eukaryota</taxon>
        <taxon>Fungi</taxon>
        <taxon>Dikarya</taxon>
        <taxon>Ascomycota</taxon>
        <taxon>Pezizomycotina</taxon>
        <taxon>Dothideomycetes</taxon>
        <taxon>Pleosporomycetidae</taxon>
        <taxon>Venturiales</taxon>
        <taxon>Venturiaceae</taxon>
        <taxon>Venturia</taxon>
    </lineage>
</organism>
<feature type="compositionally biased region" description="Basic and acidic residues" evidence="1">
    <location>
        <begin position="105"/>
        <end position="125"/>
    </location>
</feature>
<comment type="caution">
    <text evidence="3">The sequence shown here is derived from an EMBL/GenBank/DDBJ whole genome shotgun (WGS) entry which is preliminary data.</text>
</comment>
<evidence type="ECO:0000256" key="2">
    <source>
        <dbReference type="SAM" id="SignalP"/>
    </source>
</evidence>
<feature type="region of interest" description="Disordered" evidence="1">
    <location>
        <begin position="57"/>
        <end position="135"/>
    </location>
</feature>
<feature type="chain" id="PRO_5034757021" evidence="2">
    <location>
        <begin position="19"/>
        <end position="135"/>
    </location>
</feature>
<evidence type="ECO:0000313" key="4">
    <source>
        <dbReference type="Proteomes" id="UP000447873"/>
    </source>
</evidence>
<keyword evidence="2" id="KW-0732">Signal</keyword>
<dbReference type="EMBL" id="WNWS01000238">
    <property type="protein sequence ID" value="KAE9973629.1"/>
    <property type="molecule type" value="Genomic_DNA"/>
</dbReference>
<protein>
    <submittedName>
        <fullName evidence="3">Uncharacterized protein</fullName>
    </submittedName>
</protein>
<accession>A0A8H3YU54</accession>
<dbReference type="AlphaFoldDB" id="A0A8H3YU54"/>
<feature type="compositionally biased region" description="Low complexity" evidence="1">
    <location>
        <begin position="126"/>
        <end position="135"/>
    </location>
</feature>
<proteinExistence type="predicted"/>